<dbReference type="Proteomes" id="UP000604825">
    <property type="component" value="Unassembled WGS sequence"/>
</dbReference>
<evidence type="ECO:0000256" key="2">
    <source>
        <dbReference type="ARBA" id="ARBA00022723"/>
    </source>
</evidence>
<dbReference type="Pfam" id="PF03055">
    <property type="entry name" value="RPE65"/>
    <property type="match status" value="1"/>
</dbReference>
<feature type="transmembrane region" description="Helical" evidence="7">
    <location>
        <begin position="169"/>
        <end position="196"/>
    </location>
</feature>
<dbReference type="AlphaFoldDB" id="A0A811QRF2"/>
<dbReference type="InterPro" id="IPR004294">
    <property type="entry name" value="Carotenoid_Oase"/>
</dbReference>
<keyword evidence="3" id="KW-0809">Transit peptide</keyword>
<evidence type="ECO:0000256" key="4">
    <source>
        <dbReference type="ARBA" id="ARBA00022964"/>
    </source>
</evidence>
<sequence>MSEDDLPYHVRVTAHGDLETVGRHDFGGQLDTAMIAHPKLDPATGELFARSYNVVSKTFLKHFYITADGCKSPDIEIPVTENHAIIPDQQIVFKLQEMVLGGWLPRGVRQEQDRAVRGAAEARHRRPAAAVCCQSALPVVSVPAVQLNWRMKARTGSSQFEGLVTGIMGYYYMVGPVTAAGFFFFSTVLLGVYLMMVIAMRAVSPPHAACLAMVLMLLLLLTVITASVSFVCHSVTNPQAVK</sequence>
<keyword evidence="4" id="KW-0560">Oxidoreductase</keyword>
<dbReference type="OrthoDB" id="1609774at2759"/>
<proteinExistence type="inferred from homology"/>
<keyword evidence="7" id="KW-1133">Transmembrane helix</keyword>
<name>A0A811QRF2_9POAL</name>
<keyword evidence="9" id="KW-1185">Reference proteome</keyword>
<feature type="binding site" evidence="6">
    <location>
        <position position="37"/>
    </location>
    <ligand>
        <name>Fe cation</name>
        <dbReference type="ChEBI" id="CHEBI:24875"/>
        <note>catalytic</note>
    </ligand>
</feature>
<keyword evidence="5 6" id="KW-0408">Iron</keyword>
<dbReference type="GO" id="GO:0009570">
    <property type="term" value="C:chloroplast stroma"/>
    <property type="evidence" value="ECO:0007669"/>
    <property type="project" value="TreeGrafter"/>
</dbReference>
<evidence type="ECO:0000313" key="8">
    <source>
        <dbReference type="EMBL" id="CAD6258753.1"/>
    </source>
</evidence>
<keyword evidence="2 6" id="KW-0479">Metal-binding</keyword>
<organism evidence="8 9">
    <name type="scientific">Miscanthus lutarioriparius</name>
    <dbReference type="NCBI Taxonomy" id="422564"/>
    <lineage>
        <taxon>Eukaryota</taxon>
        <taxon>Viridiplantae</taxon>
        <taxon>Streptophyta</taxon>
        <taxon>Embryophyta</taxon>
        <taxon>Tracheophyta</taxon>
        <taxon>Spermatophyta</taxon>
        <taxon>Magnoliopsida</taxon>
        <taxon>Liliopsida</taxon>
        <taxon>Poales</taxon>
        <taxon>Poaceae</taxon>
        <taxon>PACMAD clade</taxon>
        <taxon>Panicoideae</taxon>
        <taxon>Andropogonodae</taxon>
        <taxon>Andropogoneae</taxon>
        <taxon>Saccharinae</taxon>
        <taxon>Miscanthus</taxon>
    </lineage>
</organism>
<evidence type="ECO:0000256" key="1">
    <source>
        <dbReference type="ARBA" id="ARBA00006787"/>
    </source>
</evidence>
<dbReference type="GO" id="GO:0010436">
    <property type="term" value="F:carotenoid dioxygenase activity"/>
    <property type="evidence" value="ECO:0007669"/>
    <property type="project" value="TreeGrafter"/>
</dbReference>
<evidence type="ECO:0000256" key="7">
    <source>
        <dbReference type="SAM" id="Phobius"/>
    </source>
</evidence>
<dbReference type="EMBL" id="CAJGYO010000010">
    <property type="protein sequence ID" value="CAD6258753.1"/>
    <property type="molecule type" value="Genomic_DNA"/>
</dbReference>
<comment type="cofactor">
    <cofactor evidence="6">
        <name>Fe(2+)</name>
        <dbReference type="ChEBI" id="CHEBI:29033"/>
    </cofactor>
    <text evidence="6">Binds 1 Fe(2+) ion per subunit.</text>
</comment>
<keyword evidence="7" id="KW-0472">Membrane</keyword>
<dbReference type="GO" id="GO:0046872">
    <property type="term" value="F:metal ion binding"/>
    <property type="evidence" value="ECO:0007669"/>
    <property type="project" value="UniProtKB-KW"/>
</dbReference>
<evidence type="ECO:0000313" key="9">
    <source>
        <dbReference type="Proteomes" id="UP000604825"/>
    </source>
</evidence>
<dbReference type="PANTHER" id="PTHR10543:SF97">
    <property type="entry name" value="9-CIS-EPOXYCAROTENOID DIOXYGENASE NCED4, CHLOROPLASTIC"/>
    <property type="match status" value="1"/>
</dbReference>
<keyword evidence="4" id="KW-0223">Dioxygenase</keyword>
<keyword evidence="7" id="KW-0812">Transmembrane</keyword>
<comment type="caution">
    <text evidence="8">The sequence shown here is derived from an EMBL/GenBank/DDBJ whole genome shotgun (WGS) entry which is preliminary data.</text>
</comment>
<evidence type="ECO:0000256" key="6">
    <source>
        <dbReference type="PIRSR" id="PIRSR604294-1"/>
    </source>
</evidence>
<comment type="similarity">
    <text evidence="1">Belongs to the carotenoid oxygenase family.</text>
</comment>
<gene>
    <name evidence="8" type="ORF">NCGR_LOCUS42220</name>
</gene>
<evidence type="ECO:0000256" key="3">
    <source>
        <dbReference type="ARBA" id="ARBA00022946"/>
    </source>
</evidence>
<reference evidence="8" key="1">
    <citation type="submission" date="2020-10" db="EMBL/GenBank/DDBJ databases">
        <authorList>
            <person name="Han B."/>
            <person name="Lu T."/>
            <person name="Zhao Q."/>
            <person name="Huang X."/>
            <person name="Zhao Y."/>
        </authorList>
    </citation>
    <scope>NUCLEOTIDE SEQUENCE</scope>
</reference>
<dbReference type="GO" id="GO:0016121">
    <property type="term" value="P:carotene catabolic process"/>
    <property type="evidence" value="ECO:0007669"/>
    <property type="project" value="TreeGrafter"/>
</dbReference>
<evidence type="ECO:0000256" key="5">
    <source>
        <dbReference type="ARBA" id="ARBA00023004"/>
    </source>
</evidence>
<accession>A0A811QRF2</accession>
<protein>
    <submittedName>
        <fullName evidence="8">Uncharacterized protein</fullName>
    </submittedName>
</protein>
<dbReference type="PANTHER" id="PTHR10543">
    <property type="entry name" value="BETA-CAROTENE DIOXYGENASE"/>
    <property type="match status" value="1"/>
</dbReference>
<feature type="transmembrane region" description="Helical" evidence="7">
    <location>
        <begin position="208"/>
        <end position="231"/>
    </location>
</feature>